<dbReference type="EMBL" id="JBJHQE010000018">
    <property type="protein sequence ID" value="MFK9081502.1"/>
    <property type="molecule type" value="Genomic_DNA"/>
</dbReference>
<sequence length="402" mass="43580">MNRPIHAKEKSSFILLLMAMTLLAVFPLDVVLPSFPALSEHFRTTPTDIALSVSLFAIGLAFSLLLIGPLSDMFGRKKLLLGGIALAAVGATGCLFASDFTWFLVFRVVQAVGCGSFALSQALVQDLFAGRELERLRIWMTTAGGIFISSSPLMGTWLQLHLGWQGSFYVFISLAIIVWLRSWFLLRESRSSERAPRRFFGAYWLLLSDIRFTGYWLISALAFACHFSFLIISPIIFMEHLDLSAYQFAWALLLYGAAYVIGGVVASILHRHLEGGTQIIIGLGLIALSGLVMLWLAWQFGLSAATVLIPMLICTAGTTVSRPIANSRAMSLYPQHAGTSTSAGSLMIFMCGGLVSAVINLASEHLTTALGLCFLILSAVGLGLNALISRRALSSSKITTTV</sequence>
<accession>A0ACC7MVA2</accession>
<keyword evidence="2" id="KW-1185">Reference proteome</keyword>
<name>A0ACC7MVA2_9PSED</name>
<proteinExistence type="predicted"/>
<organism evidence="1 2">
    <name type="scientific">Pseudomonas neuropathica</name>
    <dbReference type="NCBI Taxonomy" id="2730425"/>
    <lineage>
        <taxon>Bacteria</taxon>
        <taxon>Pseudomonadati</taxon>
        <taxon>Pseudomonadota</taxon>
        <taxon>Gammaproteobacteria</taxon>
        <taxon>Pseudomonadales</taxon>
        <taxon>Pseudomonadaceae</taxon>
        <taxon>Pseudomonas</taxon>
    </lineage>
</organism>
<evidence type="ECO:0000313" key="2">
    <source>
        <dbReference type="Proteomes" id="UP001622950"/>
    </source>
</evidence>
<dbReference type="Proteomes" id="UP001622950">
    <property type="component" value="Unassembled WGS sequence"/>
</dbReference>
<gene>
    <name evidence="1" type="ORF">ACJEBM_12560</name>
</gene>
<comment type="caution">
    <text evidence="1">The sequence shown here is derived from an EMBL/GenBank/DDBJ whole genome shotgun (WGS) entry which is preliminary data.</text>
</comment>
<protein>
    <submittedName>
        <fullName evidence="1">MFS transporter</fullName>
    </submittedName>
</protein>
<reference evidence="1" key="1">
    <citation type="submission" date="2024-11" db="EMBL/GenBank/DDBJ databases">
        <authorList>
            <person name="Lucas J.A."/>
        </authorList>
    </citation>
    <scope>NUCLEOTIDE SEQUENCE</scope>
    <source>
        <strain evidence="1">Z 8.8</strain>
    </source>
</reference>
<evidence type="ECO:0000313" key="1">
    <source>
        <dbReference type="EMBL" id="MFK9081502.1"/>
    </source>
</evidence>